<dbReference type="Proteomes" id="UP000717996">
    <property type="component" value="Unassembled WGS sequence"/>
</dbReference>
<dbReference type="InterPro" id="IPR037519">
    <property type="entry name" value="LITAF_fam"/>
</dbReference>
<dbReference type="AlphaFoldDB" id="A0A9P6Y852"/>
<protein>
    <recommendedName>
        <fullName evidence="6">LITAF domain-containing protein</fullName>
    </recommendedName>
</protein>
<comment type="subcellular location">
    <subcellularLocation>
        <location evidence="1">Membrane</location>
        <topology evidence="1">Peripheral membrane protein</topology>
    </subcellularLocation>
</comment>
<comment type="similarity">
    <text evidence="2">Belongs to the CDIP1/LITAF family.</text>
</comment>
<evidence type="ECO:0000259" key="6">
    <source>
        <dbReference type="PROSITE" id="PS51837"/>
    </source>
</evidence>
<dbReference type="EMBL" id="JAANIT010001172">
    <property type="protein sequence ID" value="KAG1541798.1"/>
    <property type="molecule type" value="Genomic_DNA"/>
</dbReference>
<proteinExistence type="inferred from homology"/>
<sequence>MANASHLNNPHFEQPPLAPTIPIVYPDTYHIPQSNVPNYSPHSVTMPIPHPVMPQVPCYNALNSSPSFVPANSFPVIAQLDSLKTESTVVQCPHCHHFVWTVIDHEVGLLTGLSMAGLYMIGCHSGGCLLPYLFPWTKDIVHTCPACKSKLATFKRLERDTQVHTNYSNT</sequence>
<evidence type="ECO:0000256" key="4">
    <source>
        <dbReference type="ARBA" id="ARBA00022833"/>
    </source>
</evidence>
<evidence type="ECO:0000313" key="7">
    <source>
        <dbReference type="EMBL" id="KAG1541798.1"/>
    </source>
</evidence>
<dbReference type="InterPro" id="IPR006629">
    <property type="entry name" value="LITAF"/>
</dbReference>
<dbReference type="GO" id="GO:0098560">
    <property type="term" value="C:cytoplasmic side of late endosome membrane"/>
    <property type="evidence" value="ECO:0007669"/>
    <property type="project" value="TreeGrafter"/>
</dbReference>
<gene>
    <name evidence="7" type="ORF">G6F51_007671</name>
</gene>
<keyword evidence="5" id="KW-0472">Membrane</keyword>
<evidence type="ECO:0000256" key="3">
    <source>
        <dbReference type="ARBA" id="ARBA00022723"/>
    </source>
</evidence>
<reference evidence="7" key="1">
    <citation type="journal article" date="2020" name="Microb. Genom.">
        <title>Genetic diversity of clinical and environmental Mucorales isolates obtained from an investigation of mucormycosis cases among solid organ transplant recipients.</title>
        <authorList>
            <person name="Nguyen M.H."/>
            <person name="Kaul D."/>
            <person name="Muto C."/>
            <person name="Cheng S.J."/>
            <person name="Richter R.A."/>
            <person name="Bruno V.M."/>
            <person name="Liu G."/>
            <person name="Beyhan S."/>
            <person name="Sundermann A.J."/>
            <person name="Mounaud S."/>
            <person name="Pasculle A.W."/>
            <person name="Nierman W.C."/>
            <person name="Driscoll E."/>
            <person name="Cumbie R."/>
            <person name="Clancy C.J."/>
            <person name="Dupont C.L."/>
        </authorList>
    </citation>
    <scope>NUCLEOTIDE SEQUENCE</scope>
    <source>
        <strain evidence="7">GL16</strain>
    </source>
</reference>
<dbReference type="OrthoDB" id="4713066at2759"/>
<evidence type="ECO:0000256" key="5">
    <source>
        <dbReference type="ARBA" id="ARBA00023136"/>
    </source>
</evidence>
<dbReference type="Pfam" id="PF10601">
    <property type="entry name" value="zf-LITAF-like"/>
    <property type="match status" value="1"/>
</dbReference>
<evidence type="ECO:0000256" key="1">
    <source>
        <dbReference type="ARBA" id="ARBA00004170"/>
    </source>
</evidence>
<name>A0A9P6Y852_RHIOR</name>
<organism evidence="7 8">
    <name type="scientific">Rhizopus oryzae</name>
    <name type="common">Mucormycosis agent</name>
    <name type="synonym">Rhizopus arrhizus var. delemar</name>
    <dbReference type="NCBI Taxonomy" id="64495"/>
    <lineage>
        <taxon>Eukaryota</taxon>
        <taxon>Fungi</taxon>
        <taxon>Fungi incertae sedis</taxon>
        <taxon>Mucoromycota</taxon>
        <taxon>Mucoromycotina</taxon>
        <taxon>Mucoromycetes</taxon>
        <taxon>Mucorales</taxon>
        <taxon>Mucorineae</taxon>
        <taxon>Rhizopodaceae</taxon>
        <taxon>Rhizopus</taxon>
    </lineage>
</organism>
<dbReference type="GO" id="GO:0005634">
    <property type="term" value="C:nucleus"/>
    <property type="evidence" value="ECO:0007669"/>
    <property type="project" value="TreeGrafter"/>
</dbReference>
<evidence type="ECO:0000313" key="8">
    <source>
        <dbReference type="Proteomes" id="UP000717996"/>
    </source>
</evidence>
<dbReference type="PANTHER" id="PTHR23292">
    <property type="entry name" value="LIPOPOLYSACCHARIDE-INDUCED TUMOR NECROSIS FACTOR-ALPHA FACTOR"/>
    <property type="match status" value="1"/>
</dbReference>
<accession>A0A9P6Y852</accession>
<dbReference type="PROSITE" id="PS51837">
    <property type="entry name" value="LITAF"/>
    <property type="match status" value="1"/>
</dbReference>
<dbReference type="GO" id="GO:0008270">
    <property type="term" value="F:zinc ion binding"/>
    <property type="evidence" value="ECO:0007669"/>
    <property type="project" value="TreeGrafter"/>
</dbReference>
<feature type="domain" description="LITAF" evidence="6">
    <location>
        <begin position="72"/>
        <end position="156"/>
    </location>
</feature>
<comment type="caution">
    <text evidence="7">The sequence shown here is derived from an EMBL/GenBank/DDBJ whole genome shotgun (WGS) entry which is preliminary data.</text>
</comment>
<keyword evidence="4" id="KW-0862">Zinc</keyword>
<evidence type="ECO:0000256" key="2">
    <source>
        <dbReference type="ARBA" id="ARBA00005975"/>
    </source>
</evidence>
<dbReference type="OMA" id="VTFYDRP"/>
<keyword evidence="3" id="KW-0479">Metal-binding</keyword>
<dbReference type="SMART" id="SM00714">
    <property type="entry name" value="LITAF"/>
    <property type="match status" value="1"/>
</dbReference>
<dbReference type="PANTHER" id="PTHR23292:SF35">
    <property type="entry name" value="LITAF DOMAIN-CONTAINING PROTEIN"/>
    <property type="match status" value="1"/>
</dbReference>